<proteinExistence type="predicted"/>
<keyword evidence="2" id="KW-1185">Reference proteome</keyword>
<accession>A0ACB8T6I0</accession>
<gene>
    <name evidence="1" type="ORF">BV25DRAFT_1883416</name>
</gene>
<reference evidence="1" key="1">
    <citation type="submission" date="2021-03" db="EMBL/GenBank/DDBJ databases">
        <authorList>
            <consortium name="DOE Joint Genome Institute"/>
            <person name="Ahrendt S."/>
            <person name="Looney B.P."/>
            <person name="Miyauchi S."/>
            <person name="Morin E."/>
            <person name="Drula E."/>
            <person name="Courty P.E."/>
            <person name="Chicoki N."/>
            <person name="Fauchery L."/>
            <person name="Kohler A."/>
            <person name="Kuo A."/>
            <person name="Labutti K."/>
            <person name="Pangilinan J."/>
            <person name="Lipzen A."/>
            <person name="Riley R."/>
            <person name="Andreopoulos W."/>
            <person name="He G."/>
            <person name="Johnson J."/>
            <person name="Barry K.W."/>
            <person name="Grigoriev I.V."/>
            <person name="Nagy L."/>
            <person name="Hibbett D."/>
            <person name="Henrissat B."/>
            <person name="Matheny P.B."/>
            <person name="Labbe J."/>
            <person name="Martin F."/>
        </authorList>
    </citation>
    <scope>NUCLEOTIDE SEQUENCE</scope>
    <source>
        <strain evidence="1">HHB10654</strain>
    </source>
</reference>
<dbReference type="EMBL" id="MU277202">
    <property type="protein sequence ID" value="KAI0063591.1"/>
    <property type="molecule type" value="Genomic_DNA"/>
</dbReference>
<evidence type="ECO:0000313" key="2">
    <source>
        <dbReference type="Proteomes" id="UP000814140"/>
    </source>
</evidence>
<name>A0ACB8T6I0_9AGAM</name>
<sequence>MSDSVSNDGSPHRDVSIVQAPPSLRPHPLLQSLPPATLLPTELIDLLNRTYLLHLLANDPSKVLPPGKSVLSMMAKPHAHERRNGELPTLHEKVEEVIHKAFWDEALDTLSSPEPSIQLRRLKALYGDLHAVLKPLLPASHTVLITLSSPLSPTSSPLLSSITHLREIIAALKERCAPARDAYIDTLQASLDAQPSAQLVVDTIRSLLRLADIMKDDLTQFVLGTMGEQQLRNAVREQARMQECKLVLELWKHEVIGTRTKEWVDELSPPYAGIAGRRWVVRLVQALGASTAVACPLPTKPLSPEDGSPPPIVPNALPPPFFFSTPEIQYIQNFLQAIVIASALRALLPTSAPAHEFTRRVWTLLLTSVNEEPDGEATKILNLADELVRAAPADADPARLRAAVERTLQDQDPVFLLLRKRLLVAVATRLAPVVVAPPTSVPAEMHAGRERPGKRMKLAVDGGHADDADTPKDEVLAVKGFEELVLVEAIKEGVGKLRTVIRWVESGWREFLEPLDGQSVV</sequence>
<organism evidence="1 2">
    <name type="scientific">Artomyces pyxidatus</name>
    <dbReference type="NCBI Taxonomy" id="48021"/>
    <lineage>
        <taxon>Eukaryota</taxon>
        <taxon>Fungi</taxon>
        <taxon>Dikarya</taxon>
        <taxon>Basidiomycota</taxon>
        <taxon>Agaricomycotina</taxon>
        <taxon>Agaricomycetes</taxon>
        <taxon>Russulales</taxon>
        <taxon>Auriscalpiaceae</taxon>
        <taxon>Artomyces</taxon>
    </lineage>
</organism>
<dbReference type="Proteomes" id="UP000814140">
    <property type="component" value="Unassembled WGS sequence"/>
</dbReference>
<protein>
    <submittedName>
        <fullName evidence="1">Uncharacterized protein</fullName>
    </submittedName>
</protein>
<reference evidence="1" key="2">
    <citation type="journal article" date="2022" name="New Phytol.">
        <title>Evolutionary transition to the ectomycorrhizal habit in the genomes of a hyperdiverse lineage of mushroom-forming fungi.</title>
        <authorList>
            <person name="Looney B."/>
            <person name="Miyauchi S."/>
            <person name="Morin E."/>
            <person name="Drula E."/>
            <person name="Courty P.E."/>
            <person name="Kohler A."/>
            <person name="Kuo A."/>
            <person name="LaButti K."/>
            <person name="Pangilinan J."/>
            <person name="Lipzen A."/>
            <person name="Riley R."/>
            <person name="Andreopoulos W."/>
            <person name="He G."/>
            <person name="Johnson J."/>
            <person name="Nolan M."/>
            <person name="Tritt A."/>
            <person name="Barry K.W."/>
            <person name="Grigoriev I.V."/>
            <person name="Nagy L.G."/>
            <person name="Hibbett D."/>
            <person name="Henrissat B."/>
            <person name="Matheny P.B."/>
            <person name="Labbe J."/>
            <person name="Martin F.M."/>
        </authorList>
    </citation>
    <scope>NUCLEOTIDE SEQUENCE</scope>
    <source>
        <strain evidence="1">HHB10654</strain>
    </source>
</reference>
<evidence type="ECO:0000313" key="1">
    <source>
        <dbReference type="EMBL" id="KAI0063591.1"/>
    </source>
</evidence>
<comment type="caution">
    <text evidence="1">The sequence shown here is derived from an EMBL/GenBank/DDBJ whole genome shotgun (WGS) entry which is preliminary data.</text>
</comment>